<evidence type="ECO:0000313" key="2">
    <source>
        <dbReference type="Proteomes" id="UP000054538"/>
    </source>
</evidence>
<sequence>MDSEWALQLRGRGKVEHNNGYSIRIGSTLEYLLWNVPFDVVKVKGHWASNAFLVYLH</sequence>
<organism evidence="1 2">
    <name type="scientific">Paxillus rubicundulus Ve08.2h10</name>
    <dbReference type="NCBI Taxonomy" id="930991"/>
    <lineage>
        <taxon>Eukaryota</taxon>
        <taxon>Fungi</taxon>
        <taxon>Dikarya</taxon>
        <taxon>Basidiomycota</taxon>
        <taxon>Agaricomycotina</taxon>
        <taxon>Agaricomycetes</taxon>
        <taxon>Agaricomycetidae</taxon>
        <taxon>Boletales</taxon>
        <taxon>Paxilineae</taxon>
        <taxon>Paxillaceae</taxon>
        <taxon>Paxillus</taxon>
    </lineage>
</organism>
<dbReference type="HOGENOM" id="CLU_2997110_0_0_1"/>
<dbReference type="InParanoid" id="A0A0D0CSG6"/>
<reference evidence="1 2" key="1">
    <citation type="submission" date="2014-04" db="EMBL/GenBank/DDBJ databases">
        <authorList>
            <consortium name="DOE Joint Genome Institute"/>
            <person name="Kuo A."/>
            <person name="Kohler A."/>
            <person name="Jargeat P."/>
            <person name="Nagy L.G."/>
            <person name="Floudas D."/>
            <person name="Copeland A."/>
            <person name="Barry K.W."/>
            <person name="Cichocki N."/>
            <person name="Veneault-Fourrey C."/>
            <person name="LaButti K."/>
            <person name="Lindquist E.A."/>
            <person name="Lipzen A."/>
            <person name="Lundell T."/>
            <person name="Morin E."/>
            <person name="Murat C."/>
            <person name="Sun H."/>
            <person name="Tunlid A."/>
            <person name="Henrissat B."/>
            <person name="Grigoriev I.V."/>
            <person name="Hibbett D.S."/>
            <person name="Martin F."/>
            <person name="Nordberg H.P."/>
            <person name="Cantor M.N."/>
            <person name="Hua S.X."/>
        </authorList>
    </citation>
    <scope>NUCLEOTIDE SEQUENCE [LARGE SCALE GENOMIC DNA]</scope>
    <source>
        <strain evidence="1 2">Ve08.2h10</strain>
    </source>
</reference>
<dbReference type="AlphaFoldDB" id="A0A0D0CSG6"/>
<gene>
    <name evidence="1" type="ORF">PAXRUDRAFT_20455</name>
</gene>
<accession>A0A0D0CSG6</accession>
<keyword evidence="2" id="KW-1185">Reference proteome</keyword>
<proteinExistence type="predicted"/>
<dbReference type="STRING" id="930991.A0A0D0CSG6"/>
<protein>
    <submittedName>
        <fullName evidence="1">Uncharacterized protein</fullName>
    </submittedName>
</protein>
<dbReference type="OrthoDB" id="3254696at2759"/>
<reference evidence="2" key="2">
    <citation type="submission" date="2015-01" db="EMBL/GenBank/DDBJ databases">
        <title>Evolutionary Origins and Diversification of the Mycorrhizal Mutualists.</title>
        <authorList>
            <consortium name="DOE Joint Genome Institute"/>
            <consortium name="Mycorrhizal Genomics Consortium"/>
            <person name="Kohler A."/>
            <person name="Kuo A."/>
            <person name="Nagy L.G."/>
            <person name="Floudas D."/>
            <person name="Copeland A."/>
            <person name="Barry K.W."/>
            <person name="Cichocki N."/>
            <person name="Veneault-Fourrey C."/>
            <person name="LaButti K."/>
            <person name="Lindquist E.A."/>
            <person name="Lipzen A."/>
            <person name="Lundell T."/>
            <person name="Morin E."/>
            <person name="Murat C."/>
            <person name="Riley R."/>
            <person name="Ohm R."/>
            <person name="Sun H."/>
            <person name="Tunlid A."/>
            <person name="Henrissat B."/>
            <person name="Grigoriev I.V."/>
            <person name="Hibbett D.S."/>
            <person name="Martin F."/>
        </authorList>
    </citation>
    <scope>NUCLEOTIDE SEQUENCE [LARGE SCALE GENOMIC DNA]</scope>
    <source>
        <strain evidence="2">Ve08.2h10</strain>
    </source>
</reference>
<dbReference type="EMBL" id="KN829385">
    <property type="protein sequence ID" value="KIK73836.1"/>
    <property type="molecule type" value="Genomic_DNA"/>
</dbReference>
<dbReference type="Proteomes" id="UP000054538">
    <property type="component" value="Unassembled WGS sequence"/>
</dbReference>
<name>A0A0D0CSG6_9AGAM</name>
<evidence type="ECO:0000313" key="1">
    <source>
        <dbReference type="EMBL" id="KIK73836.1"/>
    </source>
</evidence>